<dbReference type="OrthoDB" id="9811036at2"/>
<dbReference type="PANTHER" id="PTHR32234">
    <property type="entry name" value="THIOL:DISULFIDE INTERCHANGE PROTEIN DSBD"/>
    <property type="match status" value="1"/>
</dbReference>
<dbReference type="SUPFAM" id="SSF74863">
    <property type="entry name" value="Thiol:disulfide interchange protein DsbD, N-terminal domain (DsbD-alpha)"/>
    <property type="match status" value="2"/>
</dbReference>
<dbReference type="CDD" id="cd02953">
    <property type="entry name" value="DsbDgamma"/>
    <property type="match status" value="1"/>
</dbReference>
<evidence type="ECO:0000256" key="4">
    <source>
        <dbReference type="ARBA" id="ARBA00022748"/>
    </source>
</evidence>
<dbReference type="Proteomes" id="UP000291562">
    <property type="component" value="Chromosome"/>
</dbReference>
<dbReference type="InterPro" id="IPR036929">
    <property type="entry name" value="DsbDN_sf"/>
</dbReference>
<dbReference type="GO" id="GO:0045454">
    <property type="term" value="P:cell redox homeostasis"/>
    <property type="evidence" value="ECO:0007669"/>
    <property type="project" value="TreeGrafter"/>
</dbReference>
<accession>A0A411HNN5</accession>
<dbReference type="RefSeq" id="WP_129835713.1">
    <property type="nucleotide sequence ID" value="NZ_CP035704.1"/>
</dbReference>
<feature type="transmembrane region" description="Helical" evidence="7">
    <location>
        <begin position="554"/>
        <end position="572"/>
    </location>
</feature>
<gene>
    <name evidence="10" type="ORF">ELE36_17870</name>
</gene>
<feature type="chain" id="PRO_5019147751" evidence="8">
    <location>
        <begin position="25"/>
        <end position="730"/>
    </location>
</feature>
<dbReference type="GO" id="GO:0017004">
    <property type="term" value="P:cytochrome complex assembly"/>
    <property type="evidence" value="ECO:0007669"/>
    <property type="project" value="UniProtKB-KW"/>
</dbReference>
<feature type="transmembrane region" description="Helical" evidence="7">
    <location>
        <begin position="330"/>
        <end position="354"/>
    </location>
</feature>
<evidence type="ECO:0000313" key="10">
    <source>
        <dbReference type="EMBL" id="QBB72084.1"/>
    </source>
</evidence>
<dbReference type="InterPro" id="IPR035671">
    <property type="entry name" value="DsbD_gamma"/>
</dbReference>
<reference evidence="10 11" key="1">
    <citation type="submission" date="2019-01" db="EMBL/GenBank/DDBJ databases">
        <title>Pseudolysobacter antarctica gen. nov., sp. nov., isolated from Fildes Peninsula, Antarctica.</title>
        <authorList>
            <person name="Wei Z."/>
            <person name="Peng F."/>
        </authorList>
    </citation>
    <scope>NUCLEOTIDE SEQUENCE [LARGE SCALE GENOMIC DNA]</scope>
    <source>
        <strain evidence="10 11">AQ6-296</strain>
    </source>
</reference>
<dbReference type="InterPro" id="IPR013766">
    <property type="entry name" value="Thioredoxin_domain"/>
</dbReference>
<dbReference type="Pfam" id="PF11412">
    <property type="entry name" value="DsbD_N"/>
    <property type="match status" value="2"/>
</dbReference>
<dbReference type="PROSITE" id="PS51352">
    <property type="entry name" value="THIOREDOXIN_2"/>
    <property type="match status" value="1"/>
</dbReference>
<evidence type="ECO:0000313" key="11">
    <source>
        <dbReference type="Proteomes" id="UP000291562"/>
    </source>
</evidence>
<feature type="signal peptide" evidence="8">
    <location>
        <begin position="1"/>
        <end position="24"/>
    </location>
</feature>
<keyword evidence="2" id="KW-1003">Cell membrane</keyword>
<dbReference type="InterPro" id="IPR003834">
    <property type="entry name" value="Cyt_c_assmbl_TM_dom"/>
</dbReference>
<feature type="transmembrane region" description="Helical" evidence="7">
    <location>
        <begin position="414"/>
        <end position="435"/>
    </location>
</feature>
<comment type="subcellular location">
    <subcellularLocation>
        <location evidence="1">Cell membrane</location>
        <topology evidence="1">Multi-pass membrane protein</topology>
    </subcellularLocation>
</comment>
<name>A0A411HNN5_9GAMM</name>
<proteinExistence type="predicted"/>
<dbReference type="GO" id="GO:0005886">
    <property type="term" value="C:plasma membrane"/>
    <property type="evidence" value="ECO:0007669"/>
    <property type="project" value="UniProtKB-SubCell"/>
</dbReference>
<evidence type="ECO:0000256" key="6">
    <source>
        <dbReference type="ARBA" id="ARBA00023136"/>
    </source>
</evidence>
<dbReference type="InterPro" id="IPR036249">
    <property type="entry name" value="Thioredoxin-like_sf"/>
</dbReference>
<keyword evidence="6 7" id="KW-0472">Membrane</keyword>
<keyword evidence="4" id="KW-0201">Cytochrome c-type biogenesis</keyword>
<organism evidence="10 11">
    <name type="scientific">Pseudolysobacter antarcticus</name>
    <dbReference type="NCBI Taxonomy" id="2511995"/>
    <lineage>
        <taxon>Bacteria</taxon>
        <taxon>Pseudomonadati</taxon>
        <taxon>Pseudomonadota</taxon>
        <taxon>Gammaproteobacteria</taxon>
        <taxon>Lysobacterales</taxon>
        <taxon>Rhodanobacteraceae</taxon>
        <taxon>Pseudolysobacter</taxon>
    </lineage>
</organism>
<sequence>MLTLLNRILLVPLALLLGAACAHAAEGELLPVDQAFKLETKVIDAQHVTLHWQIADNYYLYRDRIKLKSGDANLTLGALELGPATKKHDEYLGDVEVYHGTIDGTQAITVANGATSAQLKVTVQGCHEVEPKICYPPFSQTIKLDIPAGAAAENSAATNAPAEAPNNPLAKALAANTPIGDKSAPLPPEQAFVFEAIATSPTEILARFSMPPGYYLYRDKSKFSLTDASATLGDPRWPAGKSHTDENFGTSIVYYTQVEVPIALKRSINAAQSLTLNASFQGCLENGVCYPVMTRAVNVALAASSAVASEIPPSASAIPQQSRPAVDGTFFAALLTALLGGLILNLMPCVLPILSLKAISLLEGGESPQAARRHVLFYSAGVLSSFAAIGFVVIGLRAAGLAYGWGFQLQQPLVVAVLVYVMLAIGLSLSGVVQFGMSLTGVGQNLTTKSGPKGDFFTGVLACVVASPCTAPFMGSALAYAFASPPLISLCIFLALGLGLALPFILIGFIPALGRWLPRPGAWMETLKQFFAFPMYLTAVWLVWVLGNQRGMDAVGLVLVGAVMLALGLWWFERSRFRPVGWRALAWLALLLALPPLYAIGSLTRAATNATQVREDGAVPFDPARLATLRAQGTPVFIDIGADWCTTCKVNEHVVLATSNFHDLLKRTGTVFMVGDWTNPDTAIEAFLAQFHAVGVPLYVVYPKGDGEGRVLPTVLTSGIVQDALDPQIK</sequence>
<feature type="transmembrane region" description="Helical" evidence="7">
    <location>
        <begin position="375"/>
        <end position="394"/>
    </location>
</feature>
<dbReference type="PROSITE" id="PS51257">
    <property type="entry name" value="PROKAR_LIPOPROTEIN"/>
    <property type="match status" value="1"/>
</dbReference>
<dbReference type="KEGG" id="xbc:ELE36_17870"/>
<dbReference type="Gene3D" id="2.60.40.1250">
    <property type="entry name" value="Thiol:disulfide interchange protein DsbD, N-terminal domain"/>
    <property type="match status" value="2"/>
</dbReference>
<evidence type="ECO:0000256" key="7">
    <source>
        <dbReference type="SAM" id="Phobius"/>
    </source>
</evidence>
<dbReference type="Pfam" id="PF13899">
    <property type="entry name" value="Thioredoxin_7"/>
    <property type="match status" value="1"/>
</dbReference>
<dbReference type="InterPro" id="IPR028250">
    <property type="entry name" value="DsbDN"/>
</dbReference>
<evidence type="ECO:0000256" key="1">
    <source>
        <dbReference type="ARBA" id="ARBA00004651"/>
    </source>
</evidence>
<feature type="transmembrane region" description="Helical" evidence="7">
    <location>
        <begin position="530"/>
        <end position="548"/>
    </location>
</feature>
<dbReference type="AlphaFoldDB" id="A0A411HNN5"/>
<feature type="transmembrane region" description="Helical" evidence="7">
    <location>
        <begin position="487"/>
        <end position="510"/>
    </location>
</feature>
<dbReference type="EMBL" id="CP035704">
    <property type="protein sequence ID" value="QBB72084.1"/>
    <property type="molecule type" value="Genomic_DNA"/>
</dbReference>
<feature type="transmembrane region" description="Helical" evidence="7">
    <location>
        <begin position="456"/>
        <end position="481"/>
    </location>
</feature>
<evidence type="ECO:0000259" key="9">
    <source>
        <dbReference type="PROSITE" id="PS51352"/>
    </source>
</evidence>
<keyword evidence="3 7" id="KW-0812">Transmembrane</keyword>
<dbReference type="SUPFAM" id="SSF52833">
    <property type="entry name" value="Thioredoxin-like"/>
    <property type="match status" value="1"/>
</dbReference>
<dbReference type="GO" id="GO:0015035">
    <property type="term" value="F:protein-disulfide reductase activity"/>
    <property type="evidence" value="ECO:0007669"/>
    <property type="project" value="TreeGrafter"/>
</dbReference>
<keyword evidence="8" id="KW-0732">Signal</keyword>
<feature type="transmembrane region" description="Helical" evidence="7">
    <location>
        <begin position="584"/>
        <end position="604"/>
    </location>
</feature>
<dbReference type="Gene3D" id="3.40.30.10">
    <property type="entry name" value="Glutaredoxin"/>
    <property type="match status" value="1"/>
</dbReference>
<evidence type="ECO:0000256" key="2">
    <source>
        <dbReference type="ARBA" id="ARBA00022475"/>
    </source>
</evidence>
<dbReference type="PANTHER" id="PTHR32234:SF3">
    <property type="entry name" value="SUPPRESSION OF COPPER SENSITIVITY PROTEIN"/>
    <property type="match status" value="1"/>
</dbReference>
<feature type="domain" description="Thioredoxin" evidence="9">
    <location>
        <begin position="601"/>
        <end position="730"/>
    </location>
</feature>
<evidence type="ECO:0000256" key="8">
    <source>
        <dbReference type="SAM" id="SignalP"/>
    </source>
</evidence>
<protein>
    <submittedName>
        <fullName evidence="10">Protein-disulfide reductase</fullName>
    </submittedName>
</protein>
<keyword evidence="5 7" id="KW-1133">Transmembrane helix</keyword>
<evidence type="ECO:0000256" key="5">
    <source>
        <dbReference type="ARBA" id="ARBA00022989"/>
    </source>
</evidence>
<dbReference type="Pfam" id="PF02683">
    <property type="entry name" value="DsbD_TM"/>
    <property type="match status" value="1"/>
</dbReference>
<evidence type="ECO:0000256" key="3">
    <source>
        <dbReference type="ARBA" id="ARBA00022692"/>
    </source>
</evidence>
<keyword evidence="11" id="KW-1185">Reference proteome</keyword>